<dbReference type="KEGG" id="chya:V22_02420"/>
<organism evidence="1 2">
    <name type="scientific">Calycomorphotria hydatis</name>
    <dbReference type="NCBI Taxonomy" id="2528027"/>
    <lineage>
        <taxon>Bacteria</taxon>
        <taxon>Pseudomonadati</taxon>
        <taxon>Planctomycetota</taxon>
        <taxon>Planctomycetia</taxon>
        <taxon>Planctomycetales</taxon>
        <taxon>Planctomycetaceae</taxon>
        <taxon>Calycomorphotria</taxon>
    </lineage>
</organism>
<sequence>MYCSATCIENLLSINRTLLQKAPVYAIQFSPSKVEGVTGVTEVAIYGDRIELIGEQETLSYAFYEFARWPKPVVLWKLLRVLGVQNRPPIVAEKDWFHPPAEMYIEFYTKPRIKVFMPLDESKEPYADSYFFRIQEVILSGGYTVYDLG</sequence>
<dbReference type="EMBL" id="CP036316">
    <property type="protein sequence ID" value="QDT63043.1"/>
    <property type="molecule type" value="Genomic_DNA"/>
</dbReference>
<dbReference type="Proteomes" id="UP000319976">
    <property type="component" value="Chromosome"/>
</dbReference>
<proteinExistence type="predicted"/>
<keyword evidence="2" id="KW-1185">Reference proteome</keyword>
<reference evidence="1 2" key="1">
    <citation type="submission" date="2019-02" db="EMBL/GenBank/DDBJ databases">
        <title>Deep-cultivation of Planctomycetes and their phenomic and genomic characterization uncovers novel biology.</title>
        <authorList>
            <person name="Wiegand S."/>
            <person name="Jogler M."/>
            <person name="Boedeker C."/>
            <person name="Pinto D."/>
            <person name="Vollmers J."/>
            <person name="Rivas-Marin E."/>
            <person name="Kohn T."/>
            <person name="Peeters S.H."/>
            <person name="Heuer A."/>
            <person name="Rast P."/>
            <person name="Oberbeckmann S."/>
            <person name="Bunk B."/>
            <person name="Jeske O."/>
            <person name="Meyerdierks A."/>
            <person name="Storesund J.E."/>
            <person name="Kallscheuer N."/>
            <person name="Luecker S."/>
            <person name="Lage O.M."/>
            <person name="Pohl T."/>
            <person name="Merkel B.J."/>
            <person name="Hornburger P."/>
            <person name="Mueller R.-W."/>
            <person name="Bruemmer F."/>
            <person name="Labrenz M."/>
            <person name="Spormann A.M."/>
            <person name="Op den Camp H."/>
            <person name="Overmann J."/>
            <person name="Amann R."/>
            <person name="Jetten M.S.M."/>
            <person name="Mascher T."/>
            <person name="Medema M.H."/>
            <person name="Devos D.P."/>
            <person name="Kaster A.-K."/>
            <person name="Ovreas L."/>
            <person name="Rohde M."/>
            <person name="Galperin M.Y."/>
            <person name="Jogler C."/>
        </authorList>
    </citation>
    <scope>NUCLEOTIDE SEQUENCE [LARGE SCALE GENOMIC DNA]</scope>
    <source>
        <strain evidence="1 2">V22</strain>
    </source>
</reference>
<name>A0A517T3T9_9PLAN</name>
<evidence type="ECO:0000313" key="1">
    <source>
        <dbReference type="EMBL" id="QDT63043.1"/>
    </source>
</evidence>
<gene>
    <name evidence="1" type="ORF">V22_02420</name>
</gene>
<protein>
    <submittedName>
        <fullName evidence="1">Uncharacterized protein</fullName>
    </submittedName>
</protein>
<evidence type="ECO:0000313" key="2">
    <source>
        <dbReference type="Proteomes" id="UP000319976"/>
    </source>
</evidence>
<accession>A0A517T3T9</accession>
<dbReference type="AlphaFoldDB" id="A0A517T3T9"/>